<organism evidence="1 2">
    <name type="scientific">Cerasibacillus terrae</name>
    <dbReference type="NCBI Taxonomy" id="2498845"/>
    <lineage>
        <taxon>Bacteria</taxon>
        <taxon>Bacillati</taxon>
        <taxon>Bacillota</taxon>
        <taxon>Bacilli</taxon>
        <taxon>Bacillales</taxon>
        <taxon>Bacillaceae</taxon>
        <taxon>Cerasibacillus</taxon>
    </lineage>
</organism>
<reference evidence="1 2" key="1">
    <citation type="submission" date="2019-06" db="EMBL/GenBank/DDBJ databases">
        <title>Cerasibacillus sp. nov., isolated from maize field.</title>
        <authorList>
            <person name="Lin S.-Y."/>
            <person name="Tsai C.-F."/>
            <person name="Young C.-C."/>
        </authorList>
    </citation>
    <scope>NUCLEOTIDE SEQUENCE [LARGE SCALE GENOMIC DNA]</scope>
    <source>
        <strain evidence="1 2">CC-CFT480</strain>
    </source>
</reference>
<comment type="caution">
    <text evidence="1">The sequence shown here is derived from an EMBL/GenBank/DDBJ whole genome shotgun (WGS) entry which is preliminary data.</text>
</comment>
<proteinExistence type="predicted"/>
<dbReference type="OrthoDB" id="1437907at2"/>
<gene>
    <name evidence="1" type="ORF">FHP05_14785</name>
</gene>
<evidence type="ECO:0000313" key="1">
    <source>
        <dbReference type="EMBL" id="TXL57870.1"/>
    </source>
</evidence>
<dbReference type="RefSeq" id="WP_147670693.1">
    <property type="nucleotide sequence ID" value="NZ_VDUW01000016.1"/>
</dbReference>
<keyword evidence="2" id="KW-1185">Reference proteome</keyword>
<name>A0A5C8NGV9_9BACI</name>
<accession>A0A5C8NGV9</accession>
<protein>
    <submittedName>
        <fullName evidence="1">Uncharacterized protein</fullName>
    </submittedName>
</protein>
<dbReference type="AlphaFoldDB" id="A0A5C8NGV9"/>
<dbReference type="Proteomes" id="UP000321574">
    <property type="component" value="Unassembled WGS sequence"/>
</dbReference>
<sequence>MNRSVFEMHWQYYLSIEKMLVKTNQYVTHSKKNKDAYSDEFASIILLSCSELDSLFRQLCDNYGIQSESKYFKMKDYARVIGKYFGNDFGLATGINTINDDSIIIFPFEYIDATKPYANLKWWKDYQLIKHDRIKNVTKGNLLNAVNSVAAQFIILRELIEFIDDSNGKEYIRKNYWSEYWVPVV</sequence>
<evidence type="ECO:0000313" key="2">
    <source>
        <dbReference type="Proteomes" id="UP000321574"/>
    </source>
</evidence>
<dbReference type="EMBL" id="VDUW01000016">
    <property type="protein sequence ID" value="TXL57870.1"/>
    <property type="molecule type" value="Genomic_DNA"/>
</dbReference>